<dbReference type="GO" id="GO:0005576">
    <property type="term" value="C:extracellular region"/>
    <property type="evidence" value="ECO:0007669"/>
    <property type="project" value="UniProtKB-SubCell"/>
</dbReference>
<dbReference type="InterPro" id="IPR030895">
    <property type="entry name" value="T5SS_PEPC_rpt"/>
</dbReference>
<keyword evidence="2" id="KW-0964">Secreted</keyword>
<evidence type="ECO:0000256" key="1">
    <source>
        <dbReference type="ARBA" id="ARBA00004613"/>
    </source>
</evidence>
<evidence type="ECO:0000313" key="4">
    <source>
        <dbReference type="Proteomes" id="UP000244081"/>
    </source>
</evidence>
<dbReference type="InterPro" id="IPR018511">
    <property type="entry name" value="Hemolysin-typ_Ca-bd_CS"/>
</dbReference>
<dbReference type="Gene3D" id="2.150.10.10">
    <property type="entry name" value="Serralysin-like metalloprotease, C-terminal"/>
    <property type="match status" value="6"/>
</dbReference>
<keyword evidence="4" id="KW-1185">Reference proteome</keyword>
<accession>A0A2T5V521</accession>
<dbReference type="EMBL" id="QAYG01000009">
    <property type="protein sequence ID" value="PTW58862.1"/>
    <property type="molecule type" value="Genomic_DNA"/>
</dbReference>
<organism evidence="3 4">
    <name type="scientific">Breoghania corrubedonensis</name>
    <dbReference type="NCBI Taxonomy" id="665038"/>
    <lineage>
        <taxon>Bacteria</taxon>
        <taxon>Pseudomonadati</taxon>
        <taxon>Pseudomonadota</taxon>
        <taxon>Alphaproteobacteria</taxon>
        <taxon>Hyphomicrobiales</taxon>
        <taxon>Stappiaceae</taxon>
        <taxon>Breoghania</taxon>
    </lineage>
</organism>
<gene>
    <name evidence="3" type="ORF">C8N35_109167</name>
</gene>
<proteinExistence type="predicted"/>
<dbReference type="NCBIfam" id="TIGR04393">
    <property type="entry name" value="rpt_T5SS_PEPC"/>
    <property type="match status" value="1"/>
</dbReference>
<evidence type="ECO:0000313" key="3">
    <source>
        <dbReference type="EMBL" id="PTW58862.1"/>
    </source>
</evidence>
<dbReference type="RefSeq" id="WP_170122182.1">
    <property type="nucleotide sequence ID" value="NZ_QAYG01000009.1"/>
</dbReference>
<dbReference type="SUPFAM" id="SSF51120">
    <property type="entry name" value="beta-Roll"/>
    <property type="match status" value="5"/>
</dbReference>
<dbReference type="PANTHER" id="PTHR38340">
    <property type="entry name" value="S-LAYER PROTEIN"/>
    <property type="match status" value="1"/>
</dbReference>
<protein>
    <submittedName>
        <fullName evidence="3">T5SS/PEP-CTERM-associated repeat protein</fullName>
    </submittedName>
</protein>
<reference evidence="3 4" key="1">
    <citation type="submission" date="2018-04" db="EMBL/GenBank/DDBJ databases">
        <title>Genomic Encyclopedia of Archaeal and Bacterial Type Strains, Phase II (KMG-II): from individual species to whole genera.</title>
        <authorList>
            <person name="Goeker M."/>
        </authorList>
    </citation>
    <scope>NUCLEOTIDE SEQUENCE [LARGE SCALE GENOMIC DNA]</scope>
    <source>
        <strain evidence="3 4">DSM 23382</strain>
    </source>
</reference>
<name>A0A2T5V521_9HYPH</name>
<comment type="caution">
    <text evidence="3">The sequence shown here is derived from an EMBL/GenBank/DDBJ whole genome shotgun (WGS) entry which is preliminary data.</text>
</comment>
<dbReference type="InterPro" id="IPR011049">
    <property type="entry name" value="Serralysin-like_metalloprot_C"/>
</dbReference>
<dbReference type="Proteomes" id="UP000244081">
    <property type="component" value="Unassembled WGS sequence"/>
</dbReference>
<dbReference type="Pfam" id="PF00353">
    <property type="entry name" value="HemolysinCabind"/>
    <property type="match status" value="7"/>
</dbReference>
<dbReference type="PROSITE" id="PS00330">
    <property type="entry name" value="HEMOLYSIN_CALCIUM"/>
    <property type="match status" value="8"/>
</dbReference>
<dbReference type="PANTHER" id="PTHR38340:SF1">
    <property type="entry name" value="S-LAYER PROTEIN"/>
    <property type="match status" value="1"/>
</dbReference>
<dbReference type="InterPro" id="IPR001343">
    <property type="entry name" value="Hemolysn_Ca-bd"/>
</dbReference>
<dbReference type="GO" id="GO:0005509">
    <property type="term" value="F:calcium ion binding"/>
    <property type="evidence" value="ECO:0007669"/>
    <property type="project" value="InterPro"/>
</dbReference>
<sequence>MTVTTSGDLETTGSLVTLIGVSGTGAMTVDGGSVVTYNGNTDPGATHIRLGGEATGVGTLTITGTGSAIDFVGIGNDDVFMHVGYFGSGTVNIVNGGSLTMTDVPNTENSGSTFSLGRQAGGSGTMTVDDGTIDMSGWYATIHVGREDGTGDMTVSNGSTVDLTGTAIAALNVGRNGTGATSGTMSIESGSTVTVHAGNGTAVDPSFEPGALLTVGRNGSTGDLDIDNASLIIEASTGEAGGNLGRDNATGTIDVTNGGLLRFTSSDLDAYYNVGRQAGGNGTLTVTGGTFEIKGTGADSYAALNLGRDGGTGAANFDGASVTVSSTSQTAIVRLGHVADGVSTGGSGSMVLANASTFALSGDFAQFSVAYSAGTSGTLQVLSGSTLTLTGTGGAAVDSAFNVGVNEGTTSATALIDGTGSAIQSADLALIGYNSYFSATPAGNGALTISSGGLLSAGEVIVGRGGTLVLDNGSVDAGTGIIGINAGTLQVEAGGIGNLTGETQVLGGASIIFGVSADGASAGRLDISGSFTADDTVNFVIQAAGGYLFSATDTYVLISSASALDIDFASIAAADQNANFAYILHTNGGDTQLSFTALNNGDGTGDAVLDLSDFTSKGVTVSYDADTGVGSAENTDLLAAPDLGGSAFFNVERILGTAAADVIAVTGTGGGAIALDGGGGGDTLTGASGGDMLRGGAGGDALAGGAGSDWALYDDAAAGLVADLQMVGTNTGIASGDTYSSIENLLGSGYADVLRGDAGANIIDAGDGNDILQGRDGDDTLRGGNGNDVLRGGEGADTLDGGAGIDWVDYSTSAAGVVINLANTAAETGGEAEGDTLIGVEYVLGSAHADTIMGDGAANALRGYSGNDNLMGGAGDDYLRGEDGNDILRGDAGADRLDGGAGNDWASYYNSSAGIVINLSDGAAESGGDAEGDVLIDVEYILGSTHNDVIMGDGNTNVLRGYGGNDNLMGGAGNDILRGEDGNDVLRGDAGADRLEGGAGIDWASYYNSAAGVVVNMADNAAERGGDAEGDVLVDIEFVLGSAHDDTIIGNGAGNLIRGHDGNDQLIGLGGNDILRGEGGNDVLRGDTGADQLDGGAGTDWVSYIGSASGVNVDLGDGLTETGGDAEGDTLIAIEHVLGSSHDDTLTGDGGGNYLRGYGGNDTIAGGGGNDILRGEAGTDTFVFADNWGNDLLLDFEDGVEIMDMTAVTGLTDFSQLTVTDMGADTLVSYAGDSIRLTGVASADVDFSDFLFA</sequence>
<evidence type="ECO:0000256" key="2">
    <source>
        <dbReference type="ARBA" id="ARBA00022525"/>
    </source>
</evidence>
<dbReference type="PRINTS" id="PR00313">
    <property type="entry name" value="CABNDNGRPT"/>
</dbReference>
<dbReference type="InterPro" id="IPR050557">
    <property type="entry name" value="RTX_toxin/Mannuronan_C5-epim"/>
</dbReference>
<comment type="subcellular location">
    <subcellularLocation>
        <location evidence="1">Secreted</location>
    </subcellularLocation>
</comment>
<dbReference type="AlphaFoldDB" id="A0A2T5V521"/>